<dbReference type="GO" id="GO:0006412">
    <property type="term" value="P:translation"/>
    <property type="evidence" value="ECO:0007669"/>
    <property type="project" value="InterPro"/>
</dbReference>
<dbReference type="InterPro" id="IPR001787">
    <property type="entry name" value="Ribosomal_bL21"/>
</dbReference>
<dbReference type="InterPro" id="IPR036164">
    <property type="entry name" value="bL21-like_sf"/>
</dbReference>
<dbReference type="GO" id="GO:0003735">
    <property type="term" value="F:structural constituent of ribosome"/>
    <property type="evidence" value="ECO:0007669"/>
    <property type="project" value="InterPro"/>
</dbReference>
<evidence type="ECO:0000313" key="3">
    <source>
        <dbReference type="EMBL" id="GAI74313.1"/>
    </source>
</evidence>
<gene>
    <name evidence="3" type="ORF">S12H4_15820</name>
</gene>
<protein>
    <recommendedName>
        <fullName evidence="4">50S ribosomal protein L21</fullName>
    </recommendedName>
</protein>
<dbReference type="GO" id="GO:0005737">
    <property type="term" value="C:cytoplasm"/>
    <property type="evidence" value="ECO:0007669"/>
    <property type="project" value="UniProtKB-ARBA"/>
</dbReference>
<dbReference type="EMBL" id="BARW01007622">
    <property type="protein sequence ID" value="GAI74313.1"/>
    <property type="molecule type" value="Genomic_DNA"/>
</dbReference>
<dbReference type="GO" id="GO:0005840">
    <property type="term" value="C:ribosome"/>
    <property type="evidence" value="ECO:0007669"/>
    <property type="project" value="UniProtKB-KW"/>
</dbReference>
<dbReference type="NCBIfam" id="TIGR00061">
    <property type="entry name" value="L21"/>
    <property type="match status" value="1"/>
</dbReference>
<keyword evidence="2" id="KW-0687">Ribonucleoprotein</keyword>
<dbReference type="GO" id="GO:0003723">
    <property type="term" value="F:RNA binding"/>
    <property type="evidence" value="ECO:0007669"/>
    <property type="project" value="InterPro"/>
</dbReference>
<sequence length="86" mass="9594">ADGDKVRVGTPTVDGAKVVATSQGEGKGKKIIVFKYKPKVRYRKKTGHRQFYTRLVIDKIVEPEAVPGEPIKKVRRRKKEVMGSGT</sequence>
<feature type="non-terminal residue" evidence="3">
    <location>
        <position position="1"/>
    </location>
</feature>
<dbReference type="SUPFAM" id="SSF141091">
    <property type="entry name" value="L21p-like"/>
    <property type="match status" value="1"/>
</dbReference>
<organism evidence="3">
    <name type="scientific">marine sediment metagenome</name>
    <dbReference type="NCBI Taxonomy" id="412755"/>
    <lineage>
        <taxon>unclassified sequences</taxon>
        <taxon>metagenomes</taxon>
        <taxon>ecological metagenomes</taxon>
    </lineage>
</organism>
<proteinExistence type="predicted"/>
<accession>X1R1A4</accession>
<dbReference type="AlphaFoldDB" id="X1R1A4"/>
<reference evidence="3" key="1">
    <citation type="journal article" date="2014" name="Front. Microbiol.">
        <title>High frequency of phylogenetically diverse reductive dehalogenase-homologous genes in deep subseafloor sedimentary metagenomes.</title>
        <authorList>
            <person name="Kawai M."/>
            <person name="Futagami T."/>
            <person name="Toyoda A."/>
            <person name="Takaki Y."/>
            <person name="Nishi S."/>
            <person name="Hori S."/>
            <person name="Arai W."/>
            <person name="Tsubouchi T."/>
            <person name="Morono Y."/>
            <person name="Uchiyama I."/>
            <person name="Ito T."/>
            <person name="Fujiyama A."/>
            <person name="Inagaki F."/>
            <person name="Takami H."/>
        </authorList>
    </citation>
    <scope>NUCLEOTIDE SEQUENCE</scope>
    <source>
        <strain evidence="3">Expedition CK06-06</strain>
    </source>
</reference>
<dbReference type="GO" id="GO:1990904">
    <property type="term" value="C:ribonucleoprotein complex"/>
    <property type="evidence" value="ECO:0007669"/>
    <property type="project" value="UniProtKB-KW"/>
</dbReference>
<evidence type="ECO:0008006" key="4">
    <source>
        <dbReference type="Google" id="ProtNLM"/>
    </source>
</evidence>
<evidence type="ECO:0000256" key="2">
    <source>
        <dbReference type="ARBA" id="ARBA00023274"/>
    </source>
</evidence>
<keyword evidence="1" id="KW-0689">Ribosomal protein</keyword>
<name>X1R1A4_9ZZZZ</name>
<dbReference type="InterPro" id="IPR028909">
    <property type="entry name" value="bL21-like"/>
</dbReference>
<dbReference type="Pfam" id="PF00829">
    <property type="entry name" value="Ribosomal_L21p"/>
    <property type="match status" value="1"/>
</dbReference>
<comment type="caution">
    <text evidence="3">The sequence shown here is derived from an EMBL/GenBank/DDBJ whole genome shotgun (WGS) entry which is preliminary data.</text>
</comment>
<evidence type="ECO:0000256" key="1">
    <source>
        <dbReference type="ARBA" id="ARBA00022980"/>
    </source>
</evidence>